<dbReference type="InterPro" id="IPR029058">
    <property type="entry name" value="AB_hydrolase_fold"/>
</dbReference>
<name>A0ABP7B3F9_9ACTN</name>
<feature type="domain" description="Thioesterase TesA-like" evidence="3">
    <location>
        <begin position="25"/>
        <end position="207"/>
    </location>
</feature>
<comment type="caution">
    <text evidence="4">The sequence shown here is derived from an EMBL/GenBank/DDBJ whole genome shotgun (WGS) entry which is preliminary data.</text>
</comment>
<reference evidence="5" key="1">
    <citation type="journal article" date="2019" name="Int. J. Syst. Evol. Microbiol.">
        <title>The Global Catalogue of Microorganisms (GCM) 10K type strain sequencing project: providing services to taxonomists for standard genome sequencing and annotation.</title>
        <authorList>
            <consortium name="The Broad Institute Genomics Platform"/>
            <consortium name="The Broad Institute Genome Sequencing Center for Infectious Disease"/>
            <person name="Wu L."/>
            <person name="Ma J."/>
        </authorList>
    </citation>
    <scope>NUCLEOTIDE SEQUENCE [LARGE SCALE GENOMIC DNA]</scope>
    <source>
        <strain evidence="5">JCM 16904</strain>
    </source>
</reference>
<keyword evidence="5" id="KW-1185">Reference proteome</keyword>
<dbReference type="InterPro" id="IPR020802">
    <property type="entry name" value="TesA-like"/>
</dbReference>
<dbReference type="Pfam" id="PF00975">
    <property type="entry name" value="Thioesterase"/>
    <property type="match status" value="1"/>
</dbReference>
<dbReference type="SMART" id="SM00824">
    <property type="entry name" value="PKS_TE"/>
    <property type="match status" value="1"/>
</dbReference>
<dbReference type="GO" id="GO:0016787">
    <property type="term" value="F:hydrolase activity"/>
    <property type="evidence" value="ECO:0007669"/>
    <property type="project" value="UniProtKB-KW"/>
</dbReference>
<evidence type="ECO:0000313" key="4">
    <source>
        <dbReference type="EMBL" id="GAA3647881.1"/>
    </source>
</evidence>
<organism evidence="4 5">
    <name type="scientific">Nonomuraea antimicrobica</name>
    <dbReference type="NCBI Taxonomy" id="561173"/>
    <lineage>
        <taxon>Bacteria</taxon>
        <taxon>Bacillati</taxon>
        <taxon>Actinomycetota</taxon>
        <taxon>Actinomycetes</taxon>
        <taxon>Streptosporangiales</taxon>
        <taxon>Streptosporangiaceae</taxon>
        <taxon>Nonomuraea</taxon>
    </lineage>
</organism>
<dbReference type="Proteomes" id="UP001500902">
    <property type="component" value="Unassembled WGS sequence"/>
</dbReference>
<comment type="similarity">
    <text evidence="1">Belongs to the thioesterase family.</text>
</comment>
<evidence type="ECO:0000313" key="5">
    <source>
        <dbReference type="Proteomes" id="UP001500902"/>
    </source>
</evidence>
<accession>A0ABP7B3F9</accession>
<keyword evidence="2 4" id="KW-0378">Hydrolase</keyword>
<sequence length="252" mass="27538">MPSDREAARWIRCFDPVPRAEVRLVCFPHAGGVAGFYRPLSTALSPSFEVLAVQYPGRQDRFGEPFPDDLDELSDRLAGVLRQAGEVVFLGHSMGAIVAFEVARRLDRPPTELFVSGTGAPGRQESARMRDGDALAAMGRLGGTDAAILQDRELRELILPILQGDLRLMDAYRYSPGAPLACPITALTGDADPLTTVDDARLWSRHTSGRFRLRIFRGGHFYLTDQWNAVAAAVAGSPPVSRRIPTTHDSGR</sequence>
<dbReference type="RefSeq" id="WP_344873117.1">
    <property type="nucleotide sequence ID" value="NZ_BAAAZP010000010.1"/>
</dbReference>
<protein>
    <submittedName>
        <fullName evidence="4">Alpha/beta fold hydrolase</fullName>
    </submittedName>
</protein>
<gene>
    <name evidence="4" type="ORF">GCM10022224_008330</name>
</gene>
<dbReference type="PANTHER" id="PTHR11487:SF0">
    <property type="entry name" value="S-ACYL FATTY ACID SYNTHASE THIOESTERASE, MEDIUM CHAIN"/>
    <property type="match status" value="1"/>
</dbReference>
<dbReference type="SUPFAM" id="SSF53474">
    <property type="entry name" value="alpha/beta-Hydrolases"/>
    <property type="match status" value="1"/>
</dbReference>
<dbReference type="Gene3D" id="3.40.50.1820">
    <property type="entry name" value="alpha/beta hydrolase"/>
    <property type="match status" value="1"/>
</dbReference>
<dbReference type="PANTHER" id="PTHR11487">
    <property type="entry name" value="THIOESTERASE"/>
    <property type="match status" value="1"/>
</dbReference>
<dbReference type="InterPro" id="IPR012223">
    <property type="entry name" value="TEII"/>
</dbReference>
<proteinExistence type="inferred from homology"/>
<evidence type="ECO:0000256" key="2">
    <source>
        <dbReference type="ARBA" id="ARBA00022801"/>
    </source>
</evidence>
<dbReference type="EMBL" id="BAAAZP010000010">
    <property type="protein sequence ID" value="GAA3647881.1"/>
    <property type="molecule type" value="Genomic_DNA"/>
</dbReference>
<evidence type="ECO:0000256" key="1">
    <source>
        <dbReference type="ARBA" id="ARBA00007169"/>
    </source>
</evidence>
<dbReference type="InterPro" id="IPR001031">
    <property type="entry name" value="Thioesterase"/>
</dbReference>
<evidence type="ECO:0000259" key="3">
    <source>
        <dbReference type="SMART" id="SM00824"/>
    </source>
</evidence>